<keyword evidence="2" id="KW-1133">Transmembrane helix</keyword>
<keyword evidence="2" id="KW-0472">Membrane</keyword>
<dbReference type="Proteomes" id="UP000193920">
    <property type="component" value="Unassembled WGS sequence"/>
</dbReference>
<proteinExistence type="predicted"/>
<evidence type="ECO:0000256" key="2">
    <source>
        <dbReference type="SAM" id="Phobius"/>
    </source>
</evidence>
<accession>A0A1Y2ET04</accession>
<comment type="caution">
    <text evidence="3">The sequence shown here is derived from an EMBL/GenBank/DDBJ whole genome shotgun (WGS) entry which is preliminary data.</text>
</comment>
<feature type="compositionally biased region" description="Acidic residues" evidence="1">
    <location>
        <begin position="128"/>
        <end position="149"/>
    </location>
</feature>
<reference evidence="3 4" key="1">
    <citation type="submission" date="2016-08" db="EMBL/GenBank/DDBJ databases">
        <title>A Parts List for Fungal Cellulosomes Revealed by Comparative Genomics.</title>
        <authorList>
            <consortium name="DOE Joint Genome Institute"/>
            <person name="Haitjema C.H."/>
            <person name="Gilmore S.P."/>
            <person name="Henske J.K."/>
            <person name="Solomon K.V."/>
            <person name="De Groot R."/>
            <person name="Kuo A."/>
            <person name="Mondo S.J."/>
            <person name="Salamov A.A."/>
            <person name="Labutti K."/>
            <person name="Zhao Z."/>
            <person name="Chiniquy J."/>
            <person name="Barry K."/>
            <person name="Brewer H.M."/>
            <person name="Purvine S.O."/>
            <person name="Wright A.T."/>
            <person name="Boxma B."/>
            <person name="Van Alen T."/>
            <person name="Hackstein J.H."/>
            <person name="Baker S.E."/>
            <person name="Grigoriev I.V."/>
            <person name="O'Malley M.A."/>
        </authorList>
    </citation>
    <scope>NUCLEOTIDE SEQUENCE [LARGE SCALE GENOMIC DNA]</scope>
    <source>
        <strain evidence="3 4">G1</strain>
    </source>
</reference>
<feature type="compositionally biased region" description="Basic and acidic residues" evidence="1">
    <location>
        <begin position="150"/>
        <end position="171"/>
    </location>
</feature>
<gene>
    <name evidence="3" type="ORF">LY90DRAFT_502477</name>
</gene>
<evidence type="ECO:0000256" key="1">
    <source>
        <dbReference type="SAM" id="MobiDB-lite"/>
    </source>
</evidence>
<dbReference type="EMBL" id="MCOG01000028">
    <property type="protein sequence ID" value="ORY74677.1"/>
    <property type="molecule type" value="Genomic_DNA"/>
</dbReference>
<dbReference type="AlphaFoldDB" id="A0A1Y2ET04"/>
<keyword evidence="2" id="KW-0812">Transmembrane</keyword>
<feature type="region of interest" description="Disordered" evidence="1">
    <location>
        <begin position="125"/>
        <end position="190"/>
    </location>
</feature>
<sequence>MSDKNKNNSSSKKDTFFTFISNKVKSSFLWKKQFQMITLSFYNSSNKKFLKLTPVISCFILIFVFFPKWNAFFYLLSYFRFNETKIYKFIESMGSFSIVRVIYYFPFLIFVRYLFDEYSDEFIKETTNEQEEDAEEEAEAEKEEKEEEKEEKQDDKESEKTEKTEEKKESENHEEEEENTSQDPETKKNN</sequence>
<evidence type="ECO:0000313" key="4">
    <source>
        <dbReference type="Proteomes" id="UP000193920"/>
    </source>
</evidence>
<feature type="transmembrane region" description="Helical" evidence="2">
    <location>
        <begin position="96"/>
        <end position="115"/>
    </location>
</feature>
<protein>
    <submittedName>
        <fullName evidence="3">Uncharacterized protein</fullName>
    </submittedName>
</protein>
<keyword evidence="4" id="KW-1185">Reference proteome</keyword>
<feature type="transmembrane region" description="Helical" evidence="2">
    <location>
        <begin position="52"/>
        <end position="76"/>
    </location>
</feature>
<evidence type="ECO:0000313" key="3">
    <source>
        <dbReference type="EMBL" id="ORY74677.1"/>
    </source>
</evidence>
<organism evidence="3 4">
    <name type="scientific">Neocallimastix californiae</name>
    <dbReference type="NCBI Taxonomy" id="1754190"/>
    <lineage>
        <taxon>Eukaryota</taxon>
        <taxon>Fungi</taxon>
        <taxon>Fungi incertae sedis</taxon>
        <taxon>Chytridiomycota</taxon>
        <taxon>Chytridiomycota incertae sedis</taxon>
        <taxon>Neocallimastigomycetes</taxon>
        <taxon>Neocallimastigales</taxon>
        <taxon>Neocallimastigaceae</taxon>
        <taxon>Neocallimastix</taxon>
    </lineage>
</organism>
<name>A0A1Y2ET04_9FUNG</name>